<dbReference type="OrthoDB" id="537915at2759"/>
<dbReference type="KEGG" id="dhe:115483452"/>
<organism evidence="1 2">
    <name type="scientific">Drosophila hydei</name>
    <name type="common">Fruit fly</name>
    <dbReference type="NCBI Taxonomy" id="7224"/>
    <lineage>
        <taxon>Eukaryota</taxon>
        <taxon>Metazoa</taxon>
        <taxon>Ecdysozoa</taxon>
        <taxon>Arthropoda</taxon>
        <taxon>Hexapoda</taxon>
        <taxon>Insecta</taxon>
        <taxon>Pterygota</taxon>
        <taxon>Neoptera</taxon>
        <taxon>Endopterygota</taxon>
        <taxon>Diptera</taxon>
        <taxon>Brachycera</taxon>
        <taxon>Muscomorpha</taxon>
        <taxon>Ephydroidea</taxon>
        <taxon>Drosophilidae</taxon>
        <taxon>Drosophila</taxon>
    </lineage>
</organism>
<proteinExistence type="predicted"/>
<dbReference type="Proteomes" id="UP000504633">
    <property type="component" value="Unplaced"/>
</dbReference>
<evidence type="ECO:0000313" key="2">
    <source>
        <dbReference type="RefSeq" id="XP_030081321.1"/>
    </source>
</evidence>
<gene>
    <name evidence="2" type="primary">LOC115483452</name>
</gene>
<accession>A0A6J2SVY1</accession>
<dbReference type="AlphaFoldDB" id="A0A6J2SVY1"/>
<dbReference type="GeneID" id="115483452"/>
<sequence>METEQVLPTSQHCPSKLHISEPFHSELQLKSAQVVEHKKHLCRGQAVCSDKLACFKLVMQMEHCEDPSKKLYFYVKQNMNEILTRGFILNSIFFNNLMVEAYVWRNQQLGGPKLKHPAVKKGGVRFMGYDDNESVLFDERGYGKPAGVKLANYPKFKRKYVW</sequence>
<evidence type="ECO:0000313" key="1">
    <source>
        <dbReference type="Proteomes" id="UP000504633"/>
    </source>
</evidence>
<name>A0A6J2SVY1_DROHY</name>
<keyword evidence="1" id="KW-1185">Reference proteome</keyword>
<reference evidence="2" key="1">
    <citation type="submission" date="2025-08" db="UniProtKB">
        <authorList>
            <consortium name="RefSeq"/>
        </authorList>
    </citation>
    <scope>IDENTIFICATION</scope>
    <source>
        <strain evidence="2">15085-1641.00</strain>
        <tissue evidence="2">Whole body</tissue>
    </source>
</reference>
<dbReference type="RefSeq" id="XP_030081321.1">
    <property type="nucleotide sequence ID" value="XM_030225461.1"/>
</dbReference>
<protein>
    <submittedName>
        <fullName evidence="2">Uncharacterized protein LOC115483452</fullName>
    </submittedName>
</protein>